<sequence>MPTAPLSPSPGTSRLERLIWLLAAVMVAVFLTCLHLTTTAPFKLTTFHRLVTFNAVEPFQHRVLLPAIVAGLQVYLPLGEKLLFGLLEIGGWVVLIVLAYRALVLFEIGRYDLMRRVLAFTVVIPMFMHLIAPDLQLVSAFVADNERFDVGTWQPRALFYYVYDLPAALFVFAMTLTLARYARAPARRYMALYFLLFMIGTFNRETTVFMLGFFLLLFATRMPWHRLALLLIVQAALFVAIQWPLNWLFADNVNPNAQLVGTQYENHFIANLVLLSNPLYLLTFVARFAAGLYLPVLLWHRSLDRRLAMALIGFGLPLIFFALLAGRVQEQRIFIEVVPLIWLAAMQVISARGATAQPLEQGAYASDRPVAVPLPAVDARERPDPAR</sequence>
<organism evidence="2 3">
    <name type="scientific">Salinisphaera aquimarina</name>
    <dbReference type="NCBI Taxonomy" id="2094031"/>
    <lineage>
        <taxon>Bacteria</taxon>
        <taxon>Pseudomonadati</taxon>
        <taxon>Pseudomonadota</taxon>
        <taxon>Gammaproteobacteria</taxon>
        <taxon>Salinisphaerales</taxon>
        <taxon>Salinisphaeraceae</taxon>
        <taxon>Salinisphaera</taxon>
    </lineage>
</organism>
<keyword evidence="1" id="KW-0472">Membrane</keyword>
<dbReference type="EMBL" id="JBHRSS010000003">
    <property type="protein sequence ID" value="MFC3103019.1"/>
    <property type="molecule type" value="Genomic_DNA"/>
</dbReference>
<gene>
    <name evidence="2" type="ORF">ACFOSU_03860</name>
</gene>
<dbReference type="Proteomes" id="UP001595462">
    <property type="component" value="Unassembled WGS sequence"/>
</dbReference>
<evidence type="ECO:0000313" key="2">
    <source>
        <dbReference type="EMBL" id="MFC3103019.1"/>
    </source>
</evidence>
<keyword evidence="1" id="KW-0812">Transmembrane</keyword>
<keyword evidence="1" id="KW-1133">Transmembrane helix</keyword>
<feature type="transmembrane region" description="Helical" evidence="1">
    <location>
        <begin position="158"/>
        <end position="179"/>
    </location>
</feature>
<feature type="transmembrane region" description="Helical" evidence="1">
    <location>
        <begin position="306"/>
        <end position="326"/>
    </location>
</feature>
<feature type="transmembrane region" description="Helical" evidence="1">
    <location>
        <begin position="117"/>
        <end position="138"/>
    </location>
</feature>
<evidence type="ECO:0000256" key="1">
    <source>
        <dbReference type="SAM" id="Phobius"/>
    </source>
</evidence>
<protein>
    <submittedName>
        <fullName evidence="2">Uncharacterized protein</fullName>
    </submittedName>
</protein>
<name>A0ABV7EMA0_9GAMM</name>
<feature type="transmembrane region" description="Helical" evidence="1">
    <location>
        <begin position="18"/>
        <end position="38"/>
    </location>
</feature>
<keyword evidence="3" id="KW-1185">Reference proteome</keyword>
<feature type="transmembrane region" description="Helical" evidence="1">
    <location>
        <begin position="224"/>
        <end position="249"/>
    </location>
</feature>
<feature type="transmembrane region" description="Helical" evidence="1">
    <location>
        <begin position="191"/>
        <end position="218"/>
    </location>
</feature>
<reference evidence="3" key="1">
    <citation type="journal article" date="2019" name="Int. J. Syst. Evol. Microbiol.">
        <title>The Global Catalogue of Microorganisms (GCM) 10K type strain sequencing project: providing services to taxonomists for standard genome sequencing and annotation.</title>
        <authorList>
            <consortium name="The Broad Institute Genomics Platform"/>
            <consortium name="The Broad Institute Genome Sequencing Center for Infectious Disease"/>
            <person name="Wu L."/>
            <person name="Ma J."/>
        </authorList>
    </citation>
    <scope>NUCLEOTIDE SEQUENCE [LARGE SCALE GENOMIC DNA]</scope>
    <source>
        <strain evidence="3">KCTC 52640</strain>
    </source>
</reference>
<feature type="transmembrane region" description="Helical" evidence="1">
    <location>
        <begin position="82"/>
        <end position="105"/>
    </location>
</feature>
<dbReference type="RefSeq" id="WP_380686639.1">
    <property type="nucleotide sequence ID" value="NZ_JBHRSS010000003.1"/>
</dbReference>
<accession>A0ABV7EMA0</accession>
<comment type="caution">
    <text evidence="2">The sequence shown here is derived from an EMBL/GenBank/DDBJ whole genome shotgun (WGS) entry which is preliminary data.</text>
</comment>
<proteinExistence type="predicted"/>
<evidence type="ECO:0000313" key="3">
    <source>
        <dbReference type="Proteomes" id="UP001595462"/>
    </source>
</evidence>
<feature type="transmembrane region" description="Helical" evidence="1">
    <location>
        <begin position="269"/>
        <end position="294"/>
    </location>
</feature>